<comment type="caution">
    <text evidence="2">The sequence shown here is derived from an EMBL/GenBank/DDBJ whole genome shotgun (WGS) entry which is preliminary data.</text>
</comment>
<dbReference type="EMBL" id="JACXXP010000022">
    <property type="protein sequence ID" value="MBD3905948.1"/>
    <property type="molecule type" value="Genomic_DNA"/>
</dbReference>
<dbReference type="RefSeq" id="WP_191180375.1">
    <property type="nucleotide sequence ID" value="NZ_JACXXP010000022.1"/>
</dbReference>
<reference evidence="2" key="1">
    <citation type="submission" date="2021-11" db="EMBL/GenBank/DDBJ databases">
        <title>Description of novel Chryseobacterium species.</title>
        <authorList>
            <person name="Saticioglu I.B."/>
            <person name="Ay H."/>
            <person name="Altun S."/>
            <person name="Duman M."/>
        </authorList>
    </citation>
    <scope>NUCLEOTIDE SEQUENCE</scope>
    <source>
        <strain evidence="2">C-39</strain>
    </source>
</reference>
<keyword evidence="3" id="KW-1185">Reference proteome</keyword>
<evidence type="ECO:0000313" key="4">
    <source>
        <dbReference type="Proteomes" id="UP001107960"/>
    </source>
</evidence>
<dbReference type="EMBL" id="JAJJML010000001">
    <property type="protein sequence ID" value="MCC9035033.1"/>
    <property type="molecule type" value="Genomic_DNA"/>
</dbReference>
<evidence type="ECO:0000313" key="2">
    <source>
        <dbReference type="EMBL" id="MCC9035033.1"/>
    </source>
</evidence>
<dbReference type="Proteomes" id="UP000603715">
    <property type="component" value="Unassembled WGS sequence"/>
</dbReference>
<sequence>METSNHNLDTIPNKDLFTIEWSDIENAEIDFENYLDDIENFFREDFENDILEEELNTKKDKI</sequence>
<reference evidence="3" key="2">
    <citation type="submission" date="2023-07" db="EMBL/GenBank/DDBJ databases">
        <title>Description of novel Chryseobacterium sp. strain C-2.</title>
        <authorList>
            <person name="Saticioglu I.B."/>
        </authorList>
    </citation>
    <scope>NUCLEOTIDE SEQUENCE [LARGE SCALE GENOMIC DNA]</scope>
    <source>
        <strain evidence="3">C-2</strain>
    </source>
</reference>
<accession>A0A9Q3YS73</accession>
<dbReference type="AlphaFoldDB" id="A0A9Q3YS73"/>
<reference evidence="1" key="3">
    <citation type="submission" date="2024-05" db="EMBL/GenBank/DDBJ databases">
        <title>Description of novel Chryseobacterium sp. strain C-2.</title>
        <authorList>
            <person name="Saticioglu I.B."/>
        </authorList>
    </citation>
    <scope>NUCLEOTIDE SEQUENCE</scope>
    <source>
        <strain evidence="1">C-2</strain>
    </source>
</reference>
<name>A0A9Q3YS73_9FLAO</name>
<evidence type="ECO:0000313" key="3">
    <source>
        <dbReference type="Proteomes" id="UP000603715"/>
    </source>
</evidence>
<gene>
    <name evidence="1" type="ORF">IEW27_15285</name>
    <name evidence="2" type="ORF">LNP80_12330</name>
</gene>
<dbReference type="Proteomes" id="UP001107960">
    <property type="component" value="Unassembled WGS sequence"/>
</dbReference>
<evidence type="ECO:0000313" key="1">
    <source>
        <dbReference type="EMBL" id="MBD3905948.1"/>
    </source>
</evidence>
<proteinExistence type="predicted"/>
<organism evidence="2 4">
    <name type="scientific">Chryseobacterium muglaense</name>
    <dbReference type="NCBI Taxonomy" id="2893752"/>
    <lineage>
        <taxon>Bacteria</taxon>
        <taxon>Pseudomonadati</taxon>
        <taxon>Bacteroidota</taxon>
        <taxon>Flavobacteriia</taxon>
        <taxon>Flavobacteriales</taxon>
        <taxon>Weeksellaceae</taxon>
        <taxon>Chryseobacterium group</taxon>
        <taxon>Chryseobacterium</taxon>
    </lineage>
</organism>
<protein>
    <submittedName>
        <fullName evidence="2">Uncharacterized protein</fullName>
    </submittedName>
</protein>